<reference evidence="2 3" key="1">
    <citation type="submission" date="2014-10" db="EMBL/GenBank/DDBJ databases">
        <title>Draft genome of the hookworm Ancylostoma caninum.</title>
        <authorList>
            <person name="Mitreva M."/>
        </authorList>
    </citation>
    <scope>NUCLEOTIDE SEQUENCE [LARGE SCALE GENOMIC DNA]</scope>
    <source>
        <strain evidence="2 3">Baltimore</strain>
    </source>
</reference>
<evidence type="ECO:0000256" key="1">
    <source>
        <dbReference type="SAM" id="Phobius"/>
    </source>
</evidence>
<keyword evidence="1" id="KW-0472">Membrane</keyword>
<dbReference type="PANTHER" id="PTHR11360">
    <property type="entry name" value="MONOCARBOXYLATE TRANSPORTER"/>
    <property type="match status" value="1"/>
</dbReference>
<sequence>YHIVLFLFFQICGTLTIFCYLCNGFISLSIYAGLFGFFLSAYVCLTSVVLVDLLGLGKLTNAFGLLLLWQGVGTIFGPPISGILADATNTYVWSFIFCGINLLVRKFRGRYEFYSHRLSILTF</sequence>
<feature type="non-terminal residue" evidence="2">
    <location>
        <position position="1"/>
    </location>
</feature>
<name>A0A368FRH7_ANCCA</name>
<dbReference type="AlphaFoldDB" id="A0A368FRH7"/>
<dbReference type="STRING" id="29170.A0A368FRH7"/>
<proteinExistence type="predicted"/>
<evidence type="ECO:0000313" key="3">
    <source>
        <dbReference type="Proteomes" id="UP000252519"/>
    </source>
</evidence>
<dbReference type="GO" id="GO:0008028">
    <property type="term" value="F:monocarboxylic acid transmembrane transporter activity"/>
    <property type="evidence" value="ECO:0007669"/>
    <property type="project" value="TreeGrafter"/>
</dbReference>
<organism evidence="2 3">
    <name type="scientific">Ancylostoma caninum</name>
    <name type="common">Dog hookworm</name>
    <dbReference type="NCBI Taxonomy" id="29170"/>
    <lineage>
        <taxon>Eukaryota</taxon>
        <taxon>Metazoa</taxon>
        <taxon>Ecdysozoa</taxon>
        <taxon>Nematoda</taxon>
        <taxon>Chromadorea</taxon>
        <taxon>Rhabditida</taxon>
        <taxon>Rhabditina</taxon>
        <taxon>Rhabditomorpha</taxon>
        <taxon>Strongyloidea</taxon>
        <taxon>Ancylostomatidae</taxon>
        <taxon>Ancylostomatinae</taxon>
        <taxon>Ancylostoma</taxon>
    </lineage>
</organism>
<feature type="transmembrane region" description="Helical" evidence="1">
    <location>
        <begin position="29"/>
        <end position="51"/>
    </location>
</feature>
<gene>
    <name evidence="2" type="ORF">ANCCAN_19335</name>
</gene>
<protein>
    <recommendedName>
        <fullName evidence="4">Major facilitator superfamily (MFS) profile domain-containing protein</fullName>
    </recommendedName>
</protein>
<dbReference type="Gene3D" id="1.20.1250.20">
    <property type="entry name" value="MFS general substrate transporter like domains"/>
    <property type="match status" value="1"/>
</dbReference>
<feature type="transmembrane region" description="Helical" evidence="1">
    <location>
        <begin position="90"/>
        <end position="107"/>
    </location>
</feature>
<keyword evidence="1" id="KW-0812">Transmembrane</keyword>
<keyword evidence="1" id="KW-1133">Transmembrane helix</keyword>
<comment type="caution">
    <text evidence="2">The sequence shown here is derived from an EMBL/GenBank/DDBJ whole genome shotgun (WGS) entry which is preliminary data.</text>
</comment>
<accession>A0A368FRH7</accession>
<dbReference type="Proteomes" id="UP000252519">
    <property type="component" value="Unassembled WGS sequence"/>
</dbReference>
<dbReference type="InterPro" id="IPR050327">
    <property type="entry name" value="Proton-linked_MCT"/>
</dbReference>
<dbReference type="SUPFAM" id="SSF103473">
    <property type="entry name" value="MFS general substrate transporter"/>
    <property type="match status" value="1"/>
</dbReference>
<evidence type="ECO:0008006" key="4">
    <source>
        <dbReference type="Google" id="ProtNLM"/>
    </source>
</evidence>
<dbReference type="EMBL" id="JOJR01000735">
    <property type="protein sequence ID" value="RCN34821.1"/>
    <property type="molecule type" value="Genomic_DNA"/>
</dbReference>
<evidence type="ECO:0000313" key="2">
    <source>
        <dbReference type="EMBL" id="RCN34821.1"/>
    </source>
</evidence>
<dbReference type="OrthoDB" id="6499973at2759"/>
<dbReference type="PANTHER" id="PTHR11360:SF284">
    <property type="entry name" value="EG:103B4.3 PROTEIN-RELATED"/>
    <property type="match status" value="1"/>
</dbReference>
<keyword evidence="3" id="KW-1185">Reference proteome</keyword>
<dbReference type="InterPro" id="IPR036259">
    <property type="entry name" value="MFS_trans_sf"/>
</dbReference>